<dbReference type="AlphaFoldDB" id="A0AAV4CD33"/>
<accession>A0AAV4CD33</accession>
<gene>
    <name evidence="11" type="ORF">PoB_005717500</name>
</gene>
<protein>
    <recommendedName>
        <fullName evidence="10">Sugar transporter SWEET</fullName>
    </recommendedName>
</protein>
<evidence type="ECO:0000256" key="4">
    <source>
        <dbReference type="ARBA" id="ARBA00022475"/>
    </source>
</evidence>
<dbReference type="PANTHER" id="PTHR10791">
    <property type="entry name" value="RAG1-ACTIVATING PROTEIN 1"/>
    <property type="match status" value="1"/>
</dbReference>
<keyword evidence="8 10" id="KW-1133">Transmembrane helix</keyword>
<reference evidence="11 12" key="1">
    <citation type="journal article" date="2021" name="Elife">
        <title>Chloroplast acquisition without the gene transfer in kleptoplastic sea slugs, Plakobranchus ocellatus.</title>
        <authorList>
            <person name="Maeda T."/>
            <person name="Takahashi S."/>
            <person name="Yoshida T."/>
            <person name="Shimamura S."/>
            <person name="Takaki Y."/>
            <person name="Nagai Y."/>
            <person name="Toyoda A."/>
            <person name="Suzuki Y."/>
            <person name="Arimoto A."/>
            <person name="Ishii H."/>
            <person name="Satoh N."/>
            <person name="Nishiyama T."/>
            <person name="Hasebe M."/>
            <person name="Maruyama T."/>
            <person name="Minagawa J."/>
            <person name="Obokata J."/>
            <person name="Shigenobu S."/>
        </authorList>
    </citation>
    <scope>NUCLEOTIDE SEQUENCE [LARGE SCALE GENOMIC DNA]</scope>
</reference>
<evidence type="ECO:0000256" key="3">
    <source>
        <dbReference type="ARBA" id="ARBA00022448"/>
    </source>
</evidence>
<comment type="function">
    <text evidence="10">Mediates sugar transport across membranes.</text>
</comment>
<feature type="transmembrane region" description="Helical" evidence="10">
    <location>
        <begin position="6"/>
        <end position="29"/>
    </location>
</feature>
<keyword evidence="9 10" id="KW-0472">Membrane</keyword>
<feature type="transmembrane region" description="Helical" evidence="10">
    <location>
        <begin position="125"/>
        <end position="146"/>
    </location>
</feature>
<evidence type="ECO:0000256" key="6">
    <source>
        <dbReference type="ARBA" id="ARBA00022692"/>
    </source>
</evidence>
<dbReference type="EMBL" id="BLXT01006250">
    <property type="protein sequence ID" value="GFO30670.1"/>
    <property type="molecule type" value="Genomic_DNA"/>
</dbReference>
<dbReference type="GO" id="GO:0051119">
    <property type="term" value="F:sugar transmembrane transporter activity"/>
    <property type="evidence" value="ECO:0007669"/>
    <property type="project" value="InterPro"/>
</dbReference>
<evidence type="ECO:0000256" key="10">
    <source>
        <dbReference type="RuleBase" id="RU910715"/>
    </source>
</evidence>
<dbReference type="PANTHER" id="PTHR10791:SF30">
    <property type="entry name" value="SUGAR TRANSPORTER SWEET1"/>
    <property type="match status" value="1"/>
</dbReference>
<dbReference type="InterPro" id="IPR047664">
    <property type="entry name" value="SWEET"/>
</dbReference>
<evidence type="ECO:0000256" key="8">
    <source>
        <dbReference type="ARBA" id="ARBA00022989"/>
    </source>
</evidence>
<comment type="caution">
    <text evidence="11">The sequence shown here is derived from an EMBL/GenBank/DDBJ whole genome shotgun (WGS) entry which is preliminary data.</text>
</comment>
<evidence type="ECO:0000256" key="1">
    <source>
        <dbReference type="ARBA" id="ARBA00004651"/>
    </source>
</evidence>
<feature type="transmembrane region" description="Helical" evidence="10">
    <location>
        <begin position="66"/>
        <end position="88"/>
    </location>
</feature>
<evidence type="ECO:0000313" key="11">
    <source>
        <dbReference type="EMBL" id="GFO30670.1"/>
    </source>
</evidence>
<feature type="transmembrane region" description="Helical" evidence="10">
    <location>
        <begin position="41"/>
        <end position="60"/>
    </location>
</feature>
<evidence type="ECO:0000313" key="12">
    <source>
        <dbReference type="Proteomes" id="UP000735302"/>
    </source>
</evidence>
<evidence type="ECO:0000256" key="9">
    <source>
        <dbReference type="ARBA" id="ARBA00023136"/>
    </source>
</evidence>
<dbReference type="Pfam" id="PF03083">
    <property type="entry name" value="MtN3_slv"/>
    <property type="match status" value="2"/>
</dbReference>
<keyword evidence="6 10" id="KW-0812">Transmembrane</keyword>
<dbReference type="InterPro" id="IPR004316">
    <property type="entry name" value="SWEET_rpt"/>
</dbReference>
<keyword evidence="7" id="KW-0677">Repeat</keyword>
<comment type="similarity">
    <text evidence="2 10">Belongs to the SWEET sugar transporter family.</text>
</comment>
<dbReference type="Proteomes" id="UP000735302">
    <property type="component" value="Unassembled WGS sequence"/>
</dbReference>
<keyword evidence="12" id="KW-1185">Reference proteome</keyword>
<evidence type="ECO:0000256" key="5">
    <source>
        <dbReference type="ARBA" id="ARBA00022597"/>
    </source>
</evidence>
<sequence length="247" mass="27393">MSSLLLTIVEWSTVGMTLAMMASGLPGCLKMYRQRNASNAPYLLFIIFTVVSALSLQYALMIQNNALVLLNVVSVLVWSLYCAIYLLVCQDKSIAMLKLCGLAGLYSANVYYLRVIPASTVLPTLGKYLTVWCIVVYVLPLKDVLIMIRAKSNKSCDMAMLVSSMLSGAVWSFYGYLLNDSAIFIPSLVGVAVSGIKFYVYFLYGAEEPPKEVIHSKTVSNGYINAEFHKGLYGIRPRQDLKTKKIM</sequence>
<feature type="transmembrane region" description="Helical" evidence="10">
    <location>
        <begin position="95"/>
        <end position="113"/>
    </location>
</feature>
<dbReference type="GO" id="GO:0005886">
    <property type="term" value="C:plasma membrane"/>
    <property type="evidence" value="ECO:0007669"/>
    <property type="project" value="UniProtKB-SubCell"/>
</dbReference>
<evidence type="ECO:0000256" key="7">
    <source>
        <dbReference type="ARBA" id="ARBA00022737"/>
    </source>
</evidence>
<keyword evidence="4" id="KW-1003">Cell membrane</keyword>
<evidence type="ECO:0000256" key="2">
    <source>
        <dbReference type="ARBA" id="ARBA00007809"/>
    </source>
</evidence>
<name>A0AAV4CD33_9GAST</name>
<feature type="transmembrane region" description="Helical" evidence="10">
    <location>
        <begin position="158"/>
        <end position="177"/>
    </location>
</feature>
<keyword evidence="5 10" id="KW-0762">Sugar transport</keyword>
<keyword evidence="3 10" id="KW-0813">Transport</keyword>
<organism evidence="11 12">
    <name type="scientific">Plakobranchus ocellatus</name>
    <dbReference type="NCBI Taxonomy" id="259542"/>
    <lineage>
        <taxon>Eukaryota</taxon>
        <taxon>Metazoa</taxon>
        <taxon>Spiralia</taxon>
        <taxon>Lophotrochozoa</taxon>
        <taxon>Mollusca</taxon>
        <taxon>Gastropoda</taxon>
        <taxon>Heterobranchia</taxon>
        <taxon>Euthyneura</taxon>
        <taxon>Panpulmonata</taxon>
        <taxon>Sacoglossa</taxon>
        <taxon>Placobranchoidea</taxon>
        <taxon>Plakobranchidae</taxon>
        <taxon>Plakobranchus</taxon>
    </lineage>
</organism>
<comment type="subcellular location">
    <subcellularLocation>
        <location evidence="1 10">Cell membrane</location>
        <topology evidence="1 10">Multi-pass membrane protein</topology>
    </subcellularLocation>
</comment>
<proteinExistence type="inferred from homology"/>
<feature type="transmembrane region" description="Helical" evidence="10">
    <location>
        <begin position="183"/>
        <end position="204"/>
    </location>
</feature>
<dbReference type="Gene3D" id="1.20.1280.290">
    <property type="match status" value="2"/>
</dbReference>